<gene>
    <name evidence="3" type="ordered locus">EC55989_1032</name>
</gene>
<evidence type="ECO:0000256" key="1">
    <source>
        <dbReference type="SAM" id="MobiDB-lite"/>
    </source>
</evidence>
<sequence>MLSSMRIVSNINITLQINKCLPGVCMSIDALRWAKKVKTGSSSSKSVLTWLADMCGADLCAYPSVSALAEVTELNKKTVQDSLRHLMEIGLIVDTGERKGRTKQIVVYRLIGVEESVAEPEYTQKRESLKVGKIGAVNKNSTENGYVSAQNRPKNGTLSCMENNQRHPNFPSKTPKNGSRNPKEPKDLNPTHNARESAPTSEQEVLSLQAAPLVFLDGLSEPIGKFPMTDSWYPSRDFRRRAALWGMALPETEFTPAELAAFRDYWAAEGKVFTQIQWEQKFARHVNHVRAQVKPVSKGVNHAAAPGGTASRAVQEIRAAREQWERENGFISDGNGLEAVGAYGGGVFEPLDTEERGRTFEALDCPDWRDD</sequence>
<dbReference type="HOGENOM" id="CLU_052481_1_0_6"/>
<dbReference type="AlphaFoldDB" id="B7LEQ2"/>
<keyword evidence="4" id="KW-1185">Reference proteome</keyword>
<feature type="domain" description="DnaT DNA-binding" evidence="2">
    <location>
        <begin position="226"/>
        <end position="292"/>
    </location>
</feature>
<feature type="compositionally biased region" description="Polar residues" evidence="1">
    <location>
        <begin position="143"/>
        <end position="180"/>
    </location>
</feature>
<dbReference type="Proteomes" id="UP000000746">
    <property type="component" value="Chromosome"/>
</dbReference>
<accession>B7LEQ2</accession>
<dbReference type="EMBL" id="CU928145">
    <property type="protein sequence ID" value="CAU96894.1"/>
    <property type="molecule type" value="Genomic_DNA"/>
</dbReference>
<proteinExistence type="predicted"/>
<evidence type="ECO:0000313" key="3">
    <source>
        <dbReference type="EMBL" id="CAU96894.1"/>
    </source>
</evidence>
<dbReference type="Gene3D" id="1.10.8.1180">
    <property type="match status" value="1"/>
</dbReference>
<feature type="region of interest" description="Disordered" evidence="1">
    <location>
        <begin position="143"/>
        <end position="203"/>
    </location>
</feature>
<name>B7LEQ2_ECO55</name>
<evidence type="ECO:0000259" key="2">
    <source>
        <dbReference type="Pfam" id="PF17948"/>
    </source>
</evidence>
<reference evidence="4" key="1">
    <citation type="journal article" date="2009" name="PLoS Genet.">
        <title>Organised genome dynamics in the Escherichia coli species results in highly diverse adaptive paths.</title>
        <authorList>
            <person name="Touchon M."/>
            <person name="Hoede C."/>
            <person name="Tenaillon O."/>
            <person name="Barbe V."/>
            <person name="Baeriswyl S."/>
            <person name="Bidet P."/>
            <person name="Bingen E."/>
            <person name="Bonacorsi S."/>
            <person name="Bouchier C."/>
            <person name="Bouvet O."/>
            <person name="Calteau A."/>
            <person name="Chiapello H."/>
            <person name="Clermont O."/>
            <person name="Cruveiller S."/>
            <person name="Danchin A."/>
            <person name="Diard M."/>
            <person name="Dossat C."/>
            <person name="Karoui M.E."/>
            <person name="Frapy E."/>
            <person name="Garry L."/>
            <person name="Ghigo J.M."/>
            <person name="Gilles A.M."/>
            <person name="Johnson J."/>
            <person name="Le Bouguenec C."/>
            <person name="Lescat M."/>
            <person name="Mangenot S."/>
            <person name="Martinez-Jehanne V."/>
            <person name="Matic I."/>
            <person name="Nassif X."/>
            <person name="Oztas S."/>
            <person name="Petit M.A."/>
            <person name="Pichon C."/>
            <person name="Rouy Z."/>
            <person name="Ruf C.S."/>
            <person name="Schneider D."/>
            <person name="Tourret J."/>
            <person name="Vacherie B."/>
            <person name="Vallenet D."/>
            <person name="Medigue C."/>
            <person name="Rocha E.P.C."/>
            <person name="Denamur E."/>
        </authorList>
    </citation>
    <scope>NUCLEOTIDE SEQUENCE [LARGE SCALE GENOMIC DNA]</scope>
    <source>
        <strain evidence="4">55989 / EAEC</strain>
    </source>
</reference>
<dbReference type="InterPro" id="IPR040480">
    <property type="entry name" value="DnaT_DNA_bind"/>
</dbReference>
<dbReference type="KEGG" id="eck:EC55989_1032"/>
<evidence type="ECO:0000313" key="4">
    <source>
        <dbReference type="Proteomes" id="UP000000746"/>
    </source>
</evidence>
<dbReference type="Pfam" id="PF17948">
    <property type="entry name" value="DnaT"/>
    <property type="match status" value="1"/>
</dbReference>
<organism evidence="3 4">
    <name type="scientific">Escherichia coli (strain 55989 / EAEC)</name>
    <dbReference type="NCBI Taxonomy" id="585055"/>
    <lineage>
        <taxon>Bacteria</taxon>
        <taxon>Pseudomonadati</taxon>
        <taxon>Pseudomonadota</taxon>
        <taxon>Gammaproteobacteria</taxon>
        <taxon>Enterobacterales</taxon>
        <taxon>Enterobacteriaceae</taxon>
        <taxon>Escherichia</taxon>
    </lineage>
</organism>
<feature type="compositionally biased region" description="Basic and acidic residues" evidence="1">
    <location>
        <begin position="181"/>
        <end position="195"/>
    </location>
</feature>
<protein>
    <recommendedName>
        <fullName evidence="2">DnaT DNA-binding domain-containing protein</fullName>
    </recommendedName>
</protein>